<dbReference type="Proteomes" id="UP000822688">
    <property type="component" value="Chromosome 5"/>
</dbReference>
<comment type="caution">
    <text evidence="4">The sequence shown here is derived from an EMBL/GenBank/DDBJ whole genome shotgun (WGS) entry which is preliminary data.</text>
</comment>
<evidence type="ECO:0000313" key="5">
    <source>
        <dbReference type="Proteomes" id="UP000822688"/>
    </source>
</evidence>
<dbReference type="GO" id="GO:0000323">
    <property type="term" value="C:lytic vacuole"/>
    <property type="evidence" value="ECO:0007669"/>
    <property type="project" value="TreeGrafter"/>
</dbReference>
<feature type="region of interest" description="Disordered" evidence="3">
    <location>
        <begin position="303"/>
        <end position="326"/>
    </location>
</feature>
<evidence type="ECO:0008006" key="6">
    <source>
        <dbReference type="Google" id="ProtNLM"/>
    </source>
</evidence>
<feature type="region of interest" description="Disordered" evidence="3">
    <location>
        <begin position="409"/>
        <end position="430"/>
    </location>
</feature>
<name>A0A8T0HXD1_CERPU</name>
<dbReference type="InterPro" id="IPR018791">
    <property type="entry name" value="UV_resistance/autophagy_Atg14"/>
</dbReference>
<evidence type="ECO:0000313" key="4">
    <source>
        <dbReference type="EMBL" id="KAG0575754.1"/>
    </source>
</evidence>
<dbReference type="GO" id="GO:0005768">
    <property type="term" value="C:endosome"/>
    <property type="evidence" value="ECO:0007669"/>
    <property type="project" value="TreeGrafter"/>
</dbReference>
<feature type="region of interest" description="Disordered" evidence="3">
    <location>
        <begin position="446"/>
        <end position="508"/>
    </location>
</feature>
<dbReference type="AlphaFoldDB" id="A0A8T0HXD1"/>
<sequence>MHDVITLRSGPLQGHPRIIHVSLVSPLHRFRKLPSTSSSKFSSMARRSCVCGICDTPNLASVCTTCINHRLMERYKLVKTLVQERDVLRRRLDEELIAKREAELQQHWRVEHVERRAQLKERLRQCKEELAQGKTKRDQAQNDLDTRTQLLSAASAQLAKRRADQFLPDFIRAQSLSHTSSASELYQKRRMIFRQLCKILPLRRSSVTVEERQKWEGSINGQQSVRICGARLPIGDDPLSTPHTELAASLGYLVQLVNMSARYLSGPLLHSSGFAASSSRVWQRASYFDSKPASRSEEFPLFLPRQNGRGHSGDEGNELSKSVGSNLGFSSMESPRIETVESTASLVNYGTSSGTRESYPDVQKGIKLLRRSVGCLCAYGFGHLSLSIPSDMPILDTFAELLNTLSSKEIRSRSSRGNQQPNGRFGLSEGPLARWRRGLPSLSDGNRISIEPLGGKAPIGGVTSWNDPENSYSDSENEAAPNSSDNTVDGWNLVEHPRLPPPPSHSEDVEHWTRAMFIDVTR</sequence>
<protein>
    <recommendedName>
        <fullName evidence="6">Autophagy-related protein 14</fullName>
    </recommendedName>
</protein>
<dbReference type="PANTHER" id="PTHR15157">
    <property type="entry name" value="UV RADIATION RESISTANCE-ASSOCIATED GENE PROTEIN"/>
    <property type="match status" value="1"/>
</dbReference>
<keyword evidence="1 2" id="KW-0175">Coiled coil</keyword>
<dbReference type="Pfam" id="PF10186">
    <property type="entry name" value="ATG14"/>
    <property type="match status" value="1"/>
</dbReference>
<organism evidence="4 5">
    <name type="scientific">Ceratodon purpureus</name>
    <name type="common">Fire moss</name>
    <name type="synonym">Dicranum purpureum</name>
    <dbReference type="NCBI Taxonomy" id="3225"/>
    <lineage>
        <taxon>Eukaryota</taxon>
        <taxon>Viridiplantae</taxon>
        <taxon>Streptophyta</taxon>
        <taxon>Embryophyta</taxon>
        <taxon>Bryophyta</taxon>
        <taxon>Bryophytina</taxon>
        <taxon>Bryopsida</taxon>
        <taxon>Dicranidae</taxon>
        <taxon>Pseudoditrichales</taxon>
        <taxon>Ditrichaceae</taxon>
        <taxon>Ceratodon</taxon>
    </lineage>
</organism>
<accession>A0A8T0HXD1</accession>
<feature type="coiled-coil region" evidence="2">
    <location>
        <begin position="85"/>
        <end position="143"/>
    </location>
</feature>
<evidence type="ECO:0000256" key="1">
    <source>
        <dbReference type="ARBA" id="ARBA00023054"/>
    </source>
</evidence>
<proteinExistence type="predicted"/>
<gene>
    <name evidence="4" type="ORF">KC19_5G028300</name>
</gene>
<dbReference type="GO" id="GO:0035493">
    <property type="term" value="P:SNARE complex assembly"/>
    <property type="evidence" value="ECO:0007669"/>
    <property type="project" value="TreeGrafter"/>
</dbReference>
<dbReference type="GO" id="GO:0000149">
    <property type="term" value="F:SNARE binding"/>
    <property type="evidence" value="ECO:0007669"/>
    <property type="project" value="TreeGrafter"/>
</dbReference>
<evidence type="ECO:0000256" key="3">
    <source>
        <dbReference type="SAM" id="MobiDB-lite"/>
    </source>
</evidence>
<dbReference type="PANTHER" id="PTHR15157:SF5">
    <property type="entry name" value="UV RADIATION RESISTANCE-ASSOCIATED GENE PROTEIN"/>
    <property type="match status" value="1"/>
</dbReference>
<reference evidence="4" key="1">
    <citation type="submission" date="2020-06" db="EMBL/GenBank/DDBJ databases">
        <title>WGS assembly of Ceratodon purpureus strain R40.</title>
        <authorList>
            <person name="Carey S.B."/>
            <person name="Jenkins J."/>
            <person name="Shu S."/>
            <person name="Lovell J.T."/>
            <person name="Sreedasyam A."/>
            <person name="Maumus F."/>
            <person name="Tiley G.P."/>
            <person name="Fernandez-Pozo N."/>
            <person name="Barry K."/>
            <person name="Chen C."/>
            <person name="Wang M."/>
            <person name="Lipzen A."/>
            <person name="Daum C."/>
            <person name="Saski C.A."/>
            <person name="Payton A.C."/>
            <person name="Mcbreen J.C."/>
            <person name="Conrad R.E."/>
            <person name="Kollar L.M."/>
            <person name="Olsson S."/>
            <person name="Huttunen S."/>
            <person name="Landis J.B."/>
            <person name="Wickett N.J."/>
            <person name="Johnson M.G."/>
            <person name="Rensing S.A."/>
            <person name="Grimwood J."/>
            <person name="Schmutz J."/>
            <person name="Mcdaniel S.F."/>
        </authorList>
    </citation>
    <scope>NUCLEOTIDE SEQUENCE</scope>
    <source>
        <strain evidence="4">R40</strain>
    </source>
</reference>
<dbReference type="GO" id="GO:0032991">
    <property type="term" value="C:protein-containing complex"/>
    <property type="evidence" value="ECO:0007669"/>
    <property type="project" value="UniProtKB-ARBA"/>
</dbReference>
<dbReference type="EMBL" id="CM026425">
    <property type="protein sequence ID" value="KAG0575754.1"/>
    <property type="molecule type" value="Genomic_DNA"/>
</dbReference>
<evidence type="ECO:0000256" key="2">
    <source>
        <dbReference type="SAM" id="Coils"/>
    </source>
</evidence>
<keyword evidence="5" id="KW-1185">Reference proteome</keyword>
<feature type="compositionally biased region" description="Polar residues" evidence="3">
    <location>
        <begin position="463"/>
        <end position="489"/>
    </location>
</feature>